<feature type="chain" id="PRO_5014568189" description="EGF-like domain-containing protein" evidence="3">
    <location>
        <begin position="16"/>
        <end position="328"/>
    </location>
</feature>
<dbReference type="EnsemblMetazoa" id="ISCW010201-RA">
    <property type="protein sequence ID" value="ISCW010201-PA"/>
    <property type="gene ID" value="ISCW010201"/>
</dbReference>
<feature type="transmembrane region" description="Helical" evidence="2">
    <location>
        <begin position="103"/>
        <end position="123"/>
    </location>
</feature>
<evidence type="ECO:0008006" key="7">
    <source>
        <dbReference type="Google" id="ProtNLM"/>
    </source>
</evidence>
<gene>
    <name evidence="4" type="ORF">IscW_ISCW010201</name>
</gene>
<feature type="region of interest" description="Disordered" evidence="1">
    <location>
        <begin position="165"/>
        <end position="244"/>
    </location>
</feature>
<evidence type="ECO:0000256" key="2">
    <source>
        <dbReference type="SAM" id="Phobius"/>
    </source>
</evidence>
<feature type="signal peptide" evidence="3">
    <location>
        <begin position="1"/>
        <end position="15"/>
    </location>
</feature>
<organism>
    <name type="scientific">Ixodes scapularis</name>
    <name type="common">Black-legged tick</name>
    <name type="synonym">Deer tick</name>
    <dbReference type="NCBI Taxonomy" id="6945"/>
    <lineage>
        <taxon>Eukaryota</taxon>
        <taxon>Metazoa</taxon>
        <taxon>Ecdysozoa</taxon>
        <taxon>Arthropoda</taxon>
        <taxon>Chelicerata</taxon>
        <taxon>Arachnida</taxon>
        <taxon>Acari</taxon>
        <taxon>Parasitiformes</taxon>
        <taxon>Ixodida</taxon>
        <taxon>Ixodoidea</taxon>
        <taxon>Ixodidae</taxon>
        <taxon>Ixodinae</taxon>
        <taxon>Ixodes</taxon>
    </lineage>
</organism>
<dbReference type="PaxDb" id="6945-B7PYQ1"/>
<evidence type="ECO:0000313" key="4">
    <source>
        <dbReference type="EMBL" id="EEC11723.1"/>
    </source>
</evidence>
<dbReference type="VEuPathDB" id="VectorBase:ISCW010201"/>
<name>B7PYQ1_IXOSC</name>
<proteinExistence type="predicted"/>
<dbReference type="VEuPathDB" id="VectorBase:ISCP_007125"/>
<dbReference type="Proteomes" id="UP000001555">
    <property type="component" value="Unassembled WGS sequence"/>
</dbReference>
<dbReference type="OrthoDB" id="6505075at2759"/>
<reference evidence="5" key="2">
    <citation type="submission" date="2020-05" db="UniProtKB">
        <authorList>
            <consortium name="EnsemblMetazoa"/>
        </authorList>
    </citation>
    <scope>IDENTIFICATION</scope>
    <source>
        <strain evidence="5">wikel</strain>
    </source>
</reference>
<dbReference type="EMBL" id="ABJB010036314">
    <property type="status" value="NOT_ANNOTATED_CDS"/>
    <property type="molecule type" value="Genomic_DNA"/>
</dbReference>
<sequence>MRWACVALHLALVAADDLEQPKAGVGELRLSPLARLHIEKDPERFDFFGELREDQCQDDLDCGRSSGRTCIRRPNDAAGRCHCPAEQSLQDGRCVPEPAKSSWLSPLAFLFSILLLMTCTVFLTRYRKEDDGFDEEELSEAGASPWERSGLRGLLAKRLGVQDGQGAAVQGQSRPPALSPSVSRQVAEQLPPEDPPAPESPPLQQSEEQQRGMCDVGPGGYRKEDDGFDEEELSEAGASPWERSGLRGLLAKRLGVQDGQGAAVQGQSRPPALSPSVSRQVTEQLPPEDPPAPEPPPHQQSEEQQRGMCDVGIGGSLGTFLHQESVRI</sequence>
<feature type="compositionally biased region" description="Pro residues" evidence="1">
    <location>
        <begin position="287"/>
        <end position="298"/>
    </location>
</feature>
<reference evidence="4 6" key="1">
    <citation type="submission" date="2008-03" db="EMBL/GenBank/DDBJ databases">
        <title>Annotation of Ixodes scapularis.</title>
        <authorList>
            <consortium name="Ixodes scapularis Genome Project Consortium"/>
            <person name="Caler E."/>
            <person name="Hannick L.I."/>
            <person name="Bidwell S."/>
            <person name="Joardar V."/>
            <person name="Thiagarajan M."/>
            <person name="Amedeo P."/>
            <person name="Galinsky K.J."/>
            <person name="Schobel S."/>
            <person name="Inman J."/>
            <person name="Hostetler J."/>
            <person name="Miller J."/>
            <person name="Hammond M."/>
            <person name="Megy K."/>
            <person name="Lawson D."/>
            <person name="Kodira C."/>
            <person name="Sutton G."/>
            <person name="Meyer J."/>
            <person name="Hill C.A."/>
            <person name="Birren B."/>
            <person name="Nene V."/>
            <person name="Collins F."/>
            <person name="Alarcon-Chaidez F."/>
            <person name="Wikel S."/>
            <person name="Strausberg R."/>
        </authorList>
    </citation>
    <scope>NUCLEOTIDE SEQUENCE [LARGE SCALE GENOMIC DNA]</scope>
    <source>
        <strain evidence="6">Wikel</strain>
        <strain evidence="4">Wikel colony</strain>
    </source>
</reference>
<evidence type="ECO:0000256" key="3">
    <source>
        <dbReference type="SAM" id="SignalP"/>
    </source>
</evidence>
<dbReference type="EMBL" id="ABJB011033406">
    <property type="status" value="NOT_ANNOTATED_CDS"/>
    <property type="molecule type" value="Genomic_DNA"/>
</dbReference>
<dbReference type="AlphaFoldDB" id="B7PYQ1"/>
<dbReference type="InParanoid" id="B7PYQ1"/>
<keyword evidence="2" id="KW-0472">Membrane</keyword>
<accession>B7PYQ1</accession>
<evidence type="ECO:0000256" key="1">
    <source>
        <dbReference type="SAM" id="MobiDB-lite"/>
    </source>
</evidence>
<evidence type="ECO:0000313" key="5">
    <source>
        <dbReference type="EnsemblMetazoa" id="ISCW010201-PA"/>
    </source>
</evidence>
<evidence type="ECO:0000313" key="6">
    <source>
        <dbReference type="Proteomes" id="UP000001555"/>
    </source>
</evidence>
<dbReference type="EMBL" id="DS821432">
    <property type="protein sequence ID" value="EEC11723.1"/>
    <property type="molecule type" value="Genomic_DNA"/>
</dbReference>
<feature type="region of interest" description="Disordered" evidence="1">
    <location>
        <begin position="257"/>
        <end position="328"/>
    </location>
</feature>
<dbReference type="EMBL" id="ABJB010757231">
    <property type="status" value="NOT_ANNOTATED_CDS"/>
    <property type="molecule type" value="Genomic_DNA"/>
</dbReference>
<keyword evidence="3" id="KW-0732">Signal</keyword>
<feature type="compositionally biased region" description="Low complexity" evidence="1">
    <location>
        <begin position="257"/>
        <end position="267"/>
    </location>
</feature>
<feature type="compositionally biased region" description="Pro residues" evidence="1">
    <location>
        <begin position="192"/>
        <end position="201"/>
    </location>
</feature>
<keyword evidence="6" id="KW-1185">Reference proteome</keyword>
<keyword evidence="2" id="KW-0812">Transmembrane</keyword>
<keyword evidence="2" id="KW-1133">Transmembrane helix</keyword>
<dbReference type="HOGENOM" id="CLU_848051_0_0_1"/>
<protein>
    <recommendedName>
        <fullName evidence="7">EGF-like domain-containing protein</fullName>
    </recommendedName>
</protein>